<feature type="domain" description="C2H2-type" evidence="3">
    <location>
        <begin position="273"/>
        <end position="303"/>
    </location>
</feature>
<evidence type="ECO:0000256" key="1">
    <source>
        <dbReference type="PROSITE-ProRule" id="PRU00042"/>
    </source>
</evidence>
<evidence type="ECO:0000256" key="2">
    <source>
        <dbReference type="SAM" id="MobiDB-lite"/>
    </source>
</evidence>
<dbReference type="EMBL" id="CP003009">
    <property type="protein sequence ID" value="AEO64515.1"/>
    <property type="molecule type" value="Genomic_DNA"/>
</dbReference>
<keyword evidence="1" id="KW-0479">Metal-binding</keyword>
<organism evidence="4 5">
    <name type="scientific">Thermothielavioides terrestris (strain ATCC 38088 / NRRL 8126)</name>
    <name type="common">Thielavia terrestris</name>
    <dbReference type="NCBI Taxonomy" id="578455"/>
    <lineage>
        <taxon>Eukaryota</taxon>
        <taxon>Fungi</taxon>
        <taxon>Dikarya</taxon>
        <taxon>Ascomycota</taxon>
        <taxon>Pezizomycotina</taxon>
        <taxon>Sordariomycetes</taxon>
        <taxon>Sordariomycetidae</taxon>
        <taxon>Sordariales</taxon>
        <taxon>Chaetomiaceae</taxon>
        <taxon>Thermothielavioides</taxon>
        <taxon>Thermothielavioides terrestris</taxon>
    </lineage>
</organism>
<name>G2QU54_THETT</name>
<dbReference type="GeneID" id="11517067"/>
<dbReference type="Gene3D" id="3.30.160.60">
    <property type="entry name" value="Classic Zinc Finger"/>
    <property type="match status" value="1"/>
</dbReference>
<evidence type="ECO:0000313" key="5">
    <source>
        <dbReference type="Proteomes" id="UP000008181"/>
    </source>
</evidence>
<feature type="compositionally biased region" description="Low complexity" evidence="2">
    <location>
        <begin position="43"/>
        <end position="52"/>
    </location>
</feature>
<dbReference type="SMART" id="SM00355">
    <property type="entry name" value="ZnF_C2H2"/>
    <property type="match status" value="2"/>
</dbReference>
<reference evidence="4 5" key="1">
    <citation type="journal article" date="2011" name="Nat. Biotechnol.">
        <title>Comparative genomic analysis of the thermophilic biomass-degrading fungi Myceliophthora thermophila and Thielavia terrestris.</title>
        <authorList>
            <person name="Berka R.M."/>
            <person name="Grigoriev I.V."/>
            <person name="Otillar R."/>
            <person name="Salamov A."/>
            <person name="Grimwood J."/>
            <person name="Reid I."/>
            <person name="Ishmael N."/>
            <person name="John T."/>
            <person name="Darmond C."/>
            <person name="Moisan M.-C."/>
            <person name="Henrissat B."/>
            <person name="Coutinho P.M."/>
            <person name="Lombard V."/>
            <person name="Natvig D.O."/>
            <person name="Lindquist E."/>
            <person name="Schmutz J."/>
            <person name="Lucas S."/>
            <person name="Harris P."/>
            <person name="Powlowski J."/>
            <person name="Bellemare A."/>
            <person name="Taylor D."/>
            <person name="Butler G."/>
            <person name="de Vries R.P."/>
            <person name="Allijn I.E."/>
            <person name="van den Brink J."/>
            <person name="Ushinsky S."/>
            <person name="Storms R."/>
            <person name="Powell A.J."/>
            <person name="Paulsen I.T."/>
            <person name="Elbourne L.D.H."/>
            <person name="Baker S.E."/>
            <person name="Magnuson J."/>
            <person name="LaBoissiere S."/>
            <person name="Clutterbuck A.J."/>
            <person name="Martinez D."/>
            <person name="Wogulis M."/>
            <person name="de Leon A.L."/>
            <person name="Rey M.W."/>
            <person name="Tsang A."/>
        </authorList>
    </citation>
    <scope>NUCLEOTIDE SEQUENCE [LARGE SCALE GENOMIC DNA]</scope>
    <source>
        <strain evidence="5">ATCC 38088 / NRRL 8126</strain>
    </source>
</reference>
<dbReference type="eggNOG" id="ENOG502SXT7">
    <property type="taxonomic scope" value="Eukaryota"/>
</dbReference>
<evidence type="ECO:0000313" key="4">
    <source>
        <dbReference type="EMBL" id="AEO64515.1"/>
    </source>
</evidence>
<dbReference type="AlphaFoldDB" id="G2QU54"/>
<dbReference type="HOGENOM" id="CLU_727622_0_0_1"/>
<evidence type="ECO:0000259" key="3">
    <source>
        <dbReference type="PROSITE" id="PS50157"/>
    </source>
</evidence>
<dbReference type="Proteomes" id="UP000008181">
    <property type="component" value="Chromosome 1"/>
</dbReference>
<keyword evidence="1" id="KW-0863">Zinc-finger</keyword>
<dbReference type="PROSITE" id="PS50157">
    <property type="entry name" value="ZINC_FINGER_C2H2_2"/>
    <property type="match status" value="1"/>
</dbReference>
<keyword evidence="1" id="KW-0862">Zinc</keyword>
<gene>
    <name evidence="4" type="ORF">THITE_2110728</name>
</gene>
<protein>
    <recommendedName>
        <fullName evidence="3">C2H2-type domain-containing protein</fullName>
    </recommendedName>
</protein>
<sequence>MASYPHHPDTALEAFSCCDEEPWQTSANMQRSMSQSTSRTVDSSYTASSYSSGYYSTSYSSTGLPPIEDETCFESAPAVVYSAPYLEPDDTDHLLSATGSQYQQSGQKLPQALQLYTPLQLFDSKVASIEEAAEQATLNARSRIARAGAYGLRELSVVKCELVEEARQALQGQGLEATHRAAVQKAVYEVLHRHFNDIEASYVDPSSVLDEAAYQLQGWLQGPEALKICYLAIVAVLAELRKNLEAECSGAPAHRSFDHKLAPARPPAEKAKYLCNYPGCNKGASRPADLERHYRIVHLEEDEKTKYLCDYKRCGRHADPFFRQDHFRDHLRVYHKEDLLRRGSRGSREWWNSRSPHALYGGWWRCSRCLVRVDQARHSFVCPSCGNPCESERQRYRLNAKA</sequence>
<keyword evidence="5" id="KW-1185">Reference proteome</keyword>
<dbReference type="InterPro" id="IPR013087">
    <property type="entry name" value="Znf_C2H2_type"/>
</dbReference>
<dbReference type="KEGG" id="ttt:THITE_2110728"/>
<dbReference type="GO" id="GO:0008270">
    <property type="term" value="F:zinc ion binding"/>
    <property type="evidence" value="ECO:0007669"/>
    <property type="project" value="UniProtKB-KW"/>
</dbReference>
<feature type="region of interest" description="Disordered" evidence="2">
    <location>
        <begin position="26"/>
        <end position="52"/>
    </location>
</feature>
<dbReference type="OrthoDB" id="2687452at2759"/>
<feature type="compositionally biased region" description="Polar residues" evidence="2">
    <location>
        <begin position="26"/>
        <end position="42"/>
    </location>
</feature>
<accession>G2QU54</accession>
<proteinExistence type="predicted"/>
<dbReference type="RefSeq" id="XP_003650851.1">
    <property type="nucleotide sequence ID" value="XM_003650803.1"/>
</dbReference>